<protein>
    <recommendedName>
        <fullName evidence="10">Fluoride-specific ion channel FluC</fullName>
    </recommendedName>
</protein>
<dbReference type="HAMAP" id="MF_00454">
    <property type="entry name" value="FluC"/>
    <property type="match status" value="1"/>
</dbReference>
<accession>V6IYJ7</accession>
<keyword evidence="10" id="KW-0915">Sodium</keyword>
<dbReference type="Proteomes" id="UP000018296">
    <property type="component" value="Unassembled WGS sequence"/>
</dbReference>
<evidence type="ECO:0000256" key="5">
    <source>
        <dbReference type="ARBA" id="ARBA00023136"/>
    </source>
</evidence>
<dbReference type="PANTHER" id="PTHR28259:SF1">
    <property type="entry name" value="FLUORIDE EXPORT PROTEIN 1-RELATED"/>
    <property type="match status" value="1"/>
</dbReference>
<sequence>MSYLLLILFGILGALTRYALECIIQVPPFPFATLLINVIGCFLITFIAQSSRFFRNLPDSWRSLISTGFIGSFTTLSSFLLEVIKLVHSGHILLAALYFSATIICGLAACWLGYLVSHSALHSEEGA</sequence>
<evidence type="ECO:0000256" key="6">
    <source>
        <dbReference type="ARBA" id="ARBA00023303"/>
    </source>
</evidence>
<keyword evidence="10" id="KW-0406">Ion transport</keyword>
<dbReference type="InterPro" id="IPR003691">
    <property type="entry name" value="FluC"/>
</dbReference>
<feature type="transmembrane region" description="Helical" evidence="10">
    <location>
        <begin position="60"/>
        <end position="80"/>
    </location>
</feature>
<name>V6IYJ7_9BACL</name>
<dbReference type="OrthoDB" id="9799631at2"/>
<dbReference type="AlphaFoldDB" id="V6IYJ7"/>
<keyword evidence="2 10" id="KW-1003">Cell membrane</keyword>
<comment type="function">
    <text evidence="9 10">Fluoride-specific ion channel. Important for reducing fluoride concentration in the cell, thus reducing its toxicity.</text>
</comment>
<comment type="activity regulation">
    <text evidence="10">Na(+) is not transported, but it plays an essential structural role and its presence is essential for fluoride channel function.</text>
</comment>
<proteinExistence type="inferred from homology"/>
<comment type="catalytic activity">
    <reaction evidence="8">
        <text>fluoride(in) = fluoride(out)</text>
        <dbReference type="Rhea" id="RHEA:76159"/>
        <dbReference type="ChEBI" id="CHEBI:17051"/>
    </reaction>
    <physiologicalReaction direction="left-to-right" evidence="8">
        <dbReference type="Rhea" id="RHEA:76160"/>
    </physiologicalReaction>
</comment>
<comment type="similarity">
    <text evidence="7 10">Belongs to the fluoride channel Fluc/FEX (TC 1.A.43) family.</text>
</comment>
<keyword evidence="5 10" id="KW-0472">Membrane</keyword>
<keyword evidence="10" id="KW-0479">Metal-binding</keyword>
<keyword evidence="6 10" id="KW-0407">Ion channel</keyword>
<evidence type="ECO:0000256" key="3">
    <source>
        <dbReference type="ARBA" id="ARBA00022692"/>
    </source>
</evidence>
<dbReference type="PANTHER" id="PTHR28259">
    <property type="entry name" value="FLUORIDE EXPORT PROTEIN 1-RELATED"/>
    <property type="match status" value="1"/>
</dbReference>
<feature type="transmembrane region" description="Helical" evidence="10">
    <location>
        <begin position="29"/>
        <end position="48"/>
    </location>
</feature>
<evidence type="ECO:0000256" key="1">
    <source>
        <dbReference type="ARBA" id="ARBA00004651"/>
    </source>
</evidence>
<evidence type="ECO:0000256" key="4">
    <source>
        <dbReference type="ARBA" id="ARBA00022989"/>
    </source>
</evidence>
<feature type="binding site" evidence="10">
    <location>
        <position position="74"/>
    </location>
    <ligand>
        <name>Na(+)</name>
        <dbReference type="ChEBI" id="CHEBI:29101"/>
        <note>structural</note>
    </ligand>
</feature>
<keyword evidence="12" id="KW-1185">Reference proteome</keyword>
<dbReference type="GO" id="GO:0062054">
    <property type="term" value="F:fluoride channel activity"/>
    <property type="evidence" value="ECO:0007669"/>
    <property type="project" value="UniProtKB-UniRule"/>
</dbReference>
<evidence type="ECO:0000313" key="11">
    <source>
        <dbReference type="EMBL" id="EST12558.1"/>
    </source>
</evidence>
<dbReference type="GO" id="GO:0140114">
    <property type="term" value="P:cellular detoxification of fluoride"/>
    <property type="evidence" value="ECO:0007669"/>
    <property type="project" value="UniProtKB-UniRule"/>
</dbReference>
<keyword evidence="4 10" id="KW-1133">Transmembrane helix</keyword>
<evidence type="ECO:0000256" key="2">
    <source>
        <dbReference type="ARBA" id="ARBA00022475"/>
    </source>
</evidence>
<dbReference type="GO" id="GO:0046872">
    <property type="term" value="F:metal ion binding"/>
    <property type="evidence" value="ECO:0007669"/>
    <property type="project" value="UniProtKB-KW"/>
</dbReference>
<dbReference type="EMBL" id="AWTC01000004">
    <property type="protein sequence ID" value="EST12558.1"/>
    <property type="molecule type" value="Genomic_DNA"/>
</dbReference>
<organism evidence="11 12">
    <name type="scientific">Sporolactobacillus laevolacticus DSM 442</name>
    <dbReference type="NCBI Taxonomy" id="1395513"/>
    <lineage>
        <taxon>Bacteria</taxon>
        <taxon>Bacillati</taxon>
        <taxon>Bacillota</taxon>
        <taxon>Bacilli</taxon>
        <taxon>Bacillales</taxon>
        <taxon>Sporolactobacillaceae</taxon>
        <taxon>Sporolactobacillus</taxon>
    </lineage>
</organism>
<reference evidence="11 12" key="1">
    <citation type="journal article" date="2013" name="Genome Announc.">
        <title>Genome Sequence of Sporolactobacillus laevolacticus DSM442, an Efficient Polymer-Grade D-Lactate Producer from Agricultural Waste Cottonseed as a Nitrogen Source.</title>
        <authorList>
            <person name="Wang H."/>
            <person name="Wang L."/>
            <person name="Ju J."/>
            <person name="Yu B."/>
            <person name="Ma Y."/>
        </authorList>
    </citation>
    <scope>NUCLEOTIDE SEQUENCE [LARGE SCALE GENOMIC DNA]</scope>
    <source>
        <strain evidence="11 12">DSM 442</strain>
    </source>
</reference>
<evidence type="ECO:0000256" key="9">
    <source>
        <dbReference type="ARBA" id="ARBA00049940"/>
    </source>
</evidence>
<dbReference type="Pfam" id="PF02537">
    <property type="entry name" value="CRCB"/>
    <property type="match status" value="1"/>
</dbReference>
<keyword evidence="3 10" id="KW-0812">Transmembrane</keyword>
<feature type="transmembrane region" description="Helical" evidence="10">
    <location>
        <begin position="92"/>
        <end position="116"/>
    </location>
</feature>
<evidence type="ECO:0000313" key="12">
    <source>
        <dbReference type="Proteomes" id="UP000018296"/>
    </source>
</evidence>
<dbReference type="eggNOG" id="COG0239">
    <property type="taxonomic scope" value="Bacteria"/>
</dbReference>
<comment type="subcellular location">
    <subcellularLocation>
        <location evidence="1 10">Cell membrane</location>
        <topology evidence="1 10">Multi-pass membrane protein</topology>
    </subcellularLocation>
</comment>
<dbReference type="RefSeq" id="WP_023509348.1">
    <property type="nucleotide sequence ID" value="NZ_AWTC01000004.1"/>
</dbReference>
<dbReference type="STRING" id="1395513.P343_05240"/>
<dbReference type="GO" id="GO:0005886">
    <property type="term" value="C:plasma membrane"/>
    <property type="evidence" value="ECO:0007669"/>
    <property type="project" value="UniProtKB-SubCell"/>
</dbReference>
<evidence type="ECO:0000256" key="10">
    <source>
        <dbReference type="HAMAP-Rule" id="MF_00454"/>
    </source>
</evidence>
<comment type="caution">
    <text evidence="11">The sequence shown here is derived from an EMBL/GenBank/DDBJ whole genome shotgun (WGS) entry which is preliminary data.</text>
</comment>
<evidence type="ECO:0000256" key="7">
    <source>
        <dbReference type="ARBA" id="ARBA00035120"/>
    </source>
</evidence>
<feature type="binding site" evidence="10">
    <location>
        <position position="71"/>
    </location>
    <ligand>
        <name>Na(+)</name>
        <dbReference type="ChEBI" id="CHEBI:29101"/>
        <note>structural</note>
    </ligand>
</feature>
<keyword evidence="10" id="KW-0813">Transport</keyword>
<evidence type="ECO:0000256" key="8">
    <source>
        <dbReference type="ARBA" id="ARBA00035585"/>
    </source>
</evidence>
<gene>
    <name evidence="10" type="primary">fluC</name>
    <name evidence="10" type="synonym">crcB</name>
    <name evidence="11" type="ORF">P343_05240</name>
</gene>